<reference evidence="1 2" key="1">
    <citation type="submission" date="2019-04" db="EMBL/GenBank/DDBJ databases">
        <title>Aspergillus burnettii sp. nov., novel species from soil in southeast Queensland.</title>
        <authorList>
            <person name="Gilchrist C.L.M."/>
            <person name="Pitt J.I."/>
            <person name="Lange L."/>
            <person name="Lacey H.J."/>
            <person name="Vuong D."/>
            <person name="Midgley D.J."/>
            <person name="Greenfield P."/>
            <person name="Bradbury M."/>
            <person name="Lacey E."/>
            <person name="Busk P.K."/>
            <person name="Pilgaard B."/>
            <person name="Chooi Y.H."/>
            <person name="Piggott A.M."/>
        </authorList>
    </citation>
    <scope>NUCLEOTIDE SEQUENCE [LARGE SCALE GENOMIC DNA]</scope>
    <source>
        <strain evidence="1 2">FRR 5400</strain>
    </source>
</reference>
<evidence type="ECO:0000313" key="2">
    <source>
        <dbReference type="Proteomes" id="UP000541154"/>
    </source>
</evidence>
<name>A0A8H6A3N2_PETAA</name>
<sequence length="186" mass="20401">MSNHTDPVGRAPATATIVVTHPGTSTLQLENWLQEGERPALILTGATNNLLRRLARVAESPLCWWDCLVFWDAAAAATYTTIVEEMAAGVGAELGWGMCVRGWKDESVFGAGGGRNSSSSRLGISSSLATSIPHDNRHKYSTGSYAMKSAFLSMDLNMKFHHRLRRSCVSITRVTHFSRRLQPRVI</sequence>
<dbReference type="AlphaFoldDB" id="A0A8H6A3N2"/>
<protein>
    <submittedName>
        <fullName evidence="1">Uncharacterized protein</fullName>
    </submittedName>
</protein>
<accession>A0A8H6A3N2</accession>
<organism evidence="1 2">
    <name type="scientific">Petromyces alliaceus</name>
    <name type="common">Aspergillus alliaceus</name>
    <dbReference type="NCBI Taxonomy" id="209559"/>
    <lineage>
        <taxon>Eukaryota</taxon>
        <taxon>Fungi</taxon>
        <taxon>Dikarya</taxon>
        <taxon>Ascomycota</taxon>
        <taxon>Pezizomycotina</taxon>
        <taxon>Eurotiomycetes</taxon>
        <taxon>Eurotiomycetidae</taxon>
        <taxon>Eurotiales</taxon>
        <taxon>Aspergillaceae</taxon>
        <taxon>Aspergillus</taxon>
        <taxon>Aspergillus subgen. Circumdati</taxon>
    </lineage>
</organism>
<dbReference type="Proteomes" id="UP000541154">
    <property type="component" value="Unassembled WGS sequence"/>
</dbReference>
<dbReference type="EMBL" id="SPNV01000161">
    <property type="protein sequence ID" value="KAF5859534.1"/>
    <property type="molecule type" value="Genomic_DNA"/>
</dbReference>
<proteinExistence type="predicted"/>
<gene>
    <name evidence="1" type="ORF">ETB97_002775</name>
</gene>
<comment type="caution">
    <text evidence="1">The sequence shown here is derived from an EMBL/GenBank/DDBJ whole genome shotgun (WGS) entry which is preliminary data.</text>
</comment>
<evidence type="ECO:0000313" key="1">
    <source>
        <dbReference type="EMBL" id="KAF5859534.1"/>
    </source>
</evidence>
<keyword evidence="2" id="KW-1185">Reference proteome</keyword>